<reference evidence="4 5" key="1">
    <citation type="journal article" date="2011" name="DNA Res.">
        <title>Whole-genome sequencing of sake yeast Saccharomyces cerevisiae Kyokai no. 7.</title>
        <authorList>
            <person name="Akao T."/>
            <person name="Yashiro I."/>
            <person name="Hosoyama A."/>
            <person name="Kitagaki H."/>
            <person name="Horikawa H."/>
            <person name="Watanabe D."/>
            <person name="Akada R."/>
            <person name="Ando Y."/>
            <person name="Harashima S."/>
            <person name="Inoue T."/>
            <person name="Inoue Y."/>
            <person name="Kajiwara S."/>
            <person name="Kitamoto K."/>
            <person name="Kitamoto N."/>
            <person name="Kobayashi O."/>
            <person name="Kuhara S."/>
            <person name="Masubuchi T."/>
            <person name="Mizoguchi H."/>
            <person name="Nakao Y."/>
            <person name="Nakazato A."/>
            <person name="Namise M."/>
            <person name="Oba T."/>
            <person name="Ogata T."/>
            <person name="Ohta A."/>
            <person name="Sato M."/>
            <person name="Shibasaki S."/>
            <person name="Takatsume Y."/>
            <person name="Tanimoto S."/>
            <person name="Tsuboi H."/>
            <person name="Nishimura A."/>
            <person name="Yoda K."/>
            <person name="Ishikawa T."/>
            <person name="Iwashita K."/>
            <person name="Fujita N."/>
            <person name="Shimoi H."/>
        </authorList>
    </citation>
    <scope>NUCLEOTIDE SEQUENCE [LARGE SCALE GENOMIC DNA]</scope>
    <source>
        <strain evidence="5">Kyokai no. 7 / NBRC 101557</strain>
    </source>
</reference>
<dbReference type="GO" id="GO:0051087">
    <property type="term" value="F:protein-folding chaperone binding"/>
    <property type="evidence" value="ECO:0007669"/>
    <property type="project" value="TreeGrafter"/>
</dbReference>
<dbReference type="Gene3D" id="1.10.287.110">
    <property type="entry name" value="DnaJ domain"/>
    <property type="match status" value="1"/>
</dbReference>
<dbReference type="FunFam" id="2.60.260.20:FF:000042">
    <property type="entry name" value="Protein SIS1"/>
    <property type="match status" value="1"/>
</dbReference>
<dbReference type="FunFam" id="1.10.287.110:FF:000092">
    <property type="entry name" value="Type II HSP40 co-chaperone"/>
    <property type="match status" value="1"/>
</dbReference>
<feature type="region of interest" description="Disordered" evidence="2">
    <location>
        <begin position="328"/>
        <end position="353"/>
    </location>
</feature>
<dbReference type="CDD" id="cd10747">
    <property type="entry name" value="DnaJ_C"/>
    <property type="match status" value="1"/>
</dbReference>
<dbReference type="PANTHER" id="PTHR24078:SF553">
    <property type="entry name" value="DNAJ HOMOLOG SUBFAMILY B MEMBER 5"/>
    <property type="match status" value="1"/>
</dbReference>
<dbReference type="InterPro" id="IPR051339">
    <property type="entry name" value="DnaJ_subfamily_B"/>
</dbReference>
<dbReference type="SUPFAM" id="SSF46565">
    <property type="entry name" value="Chaperone J-domain"/>
    <property type="match status" value="1"/>
</dbReference>
<dbReference type="FunFam" id="2.60.260.20:FF:000002">
    <property type="entry name" value="Dnaj homolog subfamily b member"/>
    <property type="match status" value="1"/>
</dbReference>
<dbReference type="GO" id="GO:0006457">
    <property type="term" value="P:protein folding"/>
    <property type="evidence" value="ECO:0007669"/>
    <property type="project" value="InterPro"/>
</dbReference>
<evidence type="ECO:0000256" key="2">
    <source>
        <dbReference type="SAM" id="MobiDB-lite"/>
    </source>
</evidence>
<dbReference type="SMART" id="SM00271">
    <property type="entry name" value="DnaJ"/>
    <property type="match status" value="1"/>
</dbReference>
<dbReference type="Gene3D" id="2.60.260.20">
    <property type="entry name" value="Urease metallochaperone UreE, N-terminal domain"/>
    <property type="match status" value="2"/>
</dbReference>
<comment type="caution">
    <text evidence="4">The sequence shown here is derived from an EMBL/GenBank/DDBJ whole genome shotgun (WGS) entry which is preliminary data.</text>
</comment>
<name>G2WL52_YEASK</name>
<dbReference type="PRINTS" id="PR00625">
    <property type="entry name" value="JDOMAIN"/>
</dbReference>
<dbReference type="PROSITE" id="PS00636">
    <property type="entry name" value="DNAJ_1"/>
    <property type="match status" value="1"/>
</dbReference>
<dbReference type="OrthoDB" id="550424at2759"/>
<dbReference type="Pfam" id="PF01556">
    <property type="entry name" value="DnaJ_C"/>
    <property type="match status" value="1"/>
</dbReference>
<dbReference type="PROSITE" id="PS50076">
    <property type="entry name" value="DNAJ_2"/>
    <property type="match status" value="1"/>
</dbReference>
<dbReference type="CDD" id="cd06257">
    <property type="entry name" value="DnaJ"/>
    <property type="match status" value="1"/>
</dbReference>
<dbReference type="GO" id="GO:0005829">
    <property type="term" value="C:cytosol"/>
    <property type="evidence" value="ECO:0007669"/>
    <property type="project" value="TreeGrafter"/>
</dbReference>
<keyword evidence="1" id="KW-0143">Chaperone</keyword>
<dbReference type="InterPro" id="IPR036869">
    <property type="entry name" value="J_dom_sf"/>
</dbReference>
<dbReference type="Pfam" id="PF00226">
    <property type="entry name" value="DnaJ"/>
    <property type="match status" value="1"/>
</dbReference>
<dbReference type="InterPro" id="IPR002939">
    <property type="entry name" value="DnaJ_C"/>
</dbReference>
<proteinExistence type="predicted"/>
<dbReference type="HOGENOM" id="CLU_017633_0_0_1"/>
<dbReference type="AlphaFoldDB" id="G2WL52"/>
<gene>
    <name evidence="4" type="primary">K7_SIS1</name>
    <name evidence="4" type="ORF">SYK7_057631</name>
</gene>
<dbReference type="SUPFAM" id="SSF49493">
    <property type="entry name" value="HSP40/DnaJ peptide-binding domain"/>
    <property type="match status" value="2"/>
</dbReference>
<sequence length="380" mass="40087">MVKETKLYDLLGVSPSANEQELKKGYRKAALKYHPDKPTGDTEKFKEISEAFEILNDPQKREIYDQYGLEAARSGGPSFGPGGPGGAGGAGGFPGGAGGFSGGHAFSNEDAFNIFSQFFGGSSPFGGADDIGFSFSSYPSGGGAGMGGMHGGMGGMPGGMGGMHGGMGGMHGGMGGMPGGMGGMHGGMGGMPGGFRSASSSPTYPEEETVQVNLPVSLEDLFVGKKKSFKIGRKGPHGASEKTQIDIQLKPGWKAGTKITYKNQGDYNPQTGRRKTLQFVIQEKSHPNFKRDGDDLIYTLPLSFKESLLGFSKTIQTIDGRTLPLSRVQPVQPSQTSTYPGQGMPTPKNPSQRGNLIVKYKVDYPISLNDAQKRAIDENF</sequence>
<dbReference type="InterPro" id="IPR018253">
    <property type="entry name" value="DnaJ_domain_CS"/>
</dbReference>
<protein>
    <submittedName>
        <fullName evidence="4">K7_Sis1p</fullName>
    </submittedName>
</protein>
<accession>G2WL52</accession>
<organism evidence="4 5">
    <name type="scientific">Saccharomyces cerevisiae (strain Kyokai no. 7 / NBRC 101557)</name>
    <name type="common">Baker's yeast</name>
    <dbReference type="NCBI Taxonomy" id="721032"/>
    <lineage>
        <taxon>Eukaryota</taxon>
        <taxon>Fungi</taxon>
        <taxon>Dikarya</taxon>
        <taxon>Ascomycota</taxon>
        <taxon>Saccharomycotina</taxon>
        <taxon>Saccharomycetes</taxon>
        <taxon>Saccharomycetales</taxon>
        <taxon>Saccharomycetaceae</taxon>
        <taxon>Saccharomyces</taxon>
    </lineage>
</organism>
<dbReference type="Proteomes" id="UP000001608">
    <property type="component" value="Chromosome 14"/>
</dbReference>
<dbReference type="InterPro" id="IPR008971">
    <property type="entry name" value="HSP40/DnaJ_pept-bd"/>
</dbReference>
<evidence type="ECO:0000259" key="3">
    <source>
        <dbReference type="PROSITE" id="PS50076"/>
    </source>
</evidence>
<feature type="domain" description="J" evidence="3">
    <location>
        <begin position="6"/>
        <end position="68"/>
    </location>
</feature>
<evidence type="ECO:0000313" key="4">
    <source>
        <dbReference type="EMBL" id="GAA26088.1"/>
    </source>
</evidence>
<dbReference type="EMBL" id="DG000050">
    <property type="protein sequence ID" value="GAA26088.1"/>
    <property type="molecule type" value="Genomic_DNA"/>
</dbReference>
<dbReference type="GO" id="GO:0051082">
    <property type="term" value="F:unfolded protein binding"/>
    <property type="evidence" value="ECO:0007669"/>
    <property type="project" value="InterPro"/>
</dbReference>
<dbReference type="GO" id="GO:0006413">
    <property type="term" value="P:translational initiation"/>
    <property type="evidence" value="ECO:0007669"/>
    <property type="project" value="TreeGrafter"/>
</dbReference>
<dbReference type="PANTHER" id="PTHR24078">
    <property type="entry name" value="DNAJ HOMOLOG SUBFAMILY C MEMBER"/>
    <property type="match status" value="1"/>
</dbReference>
<evidence type="ECO:0000256" key="1">
    <source>
        <dbReference type="ARBA" id="ARBA00023186"/>
    </source>
</evidence>
<dbReference type="InterPro" id="IPR001623">
    <property type="entry name" value="DnaJ_domain"/>
</dbReference>
<feature type="compositionally biased region" description="Polar residues" evidence="2">
    <location>
        <begin position="329"/>
        <end position="340"/>
    </location>
</feature>
<evidence type="ECO:0000313" key="5">
    <source>
        <dbReference type="Proteomes" id="UP000001608"/>
    </source>
</evidence>